<dbReference type="Proteomes" id="UP000323632">
    <property type="component" value="Unassembled WGS sequence"/>
</dbReference>
<evidence type="ECO:0000313" key="3">
    <source>
        <dbReference type="Proteomes" id="UP000323632"/>
    </source>
</evidence>
<evidence type="ECO:0000313" key="2">
    <source>
        <dbReference type="EMBL" id="KAA5535163.1"/>
    </source>
</evidence>
<evidence type="ECO:0000256" key="1">
    <source>
        <dbReference type="ARBA" id="ARBA00022649"/>
    </source>
</evidence>
<reference evidence="2 3" key="1">
    <citation type="submission" date="2019-09" db="EMBL/GenBank/DDBJ databases">
        <title>Genome sequence and assembly of Taibaiella sp.</title>
        <authorList>
            <person name="Chhetri G."/>
        </authorList>
    </citation>
    <scope>NUCLEOTIDE SEQUENCE [LARGE SCALE GENOMIC DNA]</scope>
    <source>
        <strain evidence="2 3">KVB11</strain>
    </source>
</reference>
<dbReference type="InterPro" id="IPR007712">
    <property type="entry name" value="RelE/ParE_toxin"/>
</dbReference>
<name>A0A5M6CJG4_9BACT</name>
<dbReference type="RefSeq" id="WP_150032844.1">
    <property type="nucleotide sequence ID" value="NZ_VWSH01000002.1"/>
</dbReference>
<dbReference type="EMBL" id="VWSH01000002">
    <property type="protein sequence ID" value="KAA5535163.1"/>
    <property type="molecule type" value="Genomic_DNA"/>
</dbReference>
<keyword evidence="3" id="KW-1185">Reference proteome</keyword>
<sequence>MHDYISKDSTQNAAKVLEDIYFAMKKAVTNPEIYNSDKFKINNDGSYRSFEKHHYRISYRFKGNIIRVLRVRHTSMEPKSY</sequence>
<organism evidence="2 3">
    <name type="scientific">Taibaiella lutea</name>
    <dbReference type="NCBI Taxonomy" id="2608001"/>
    <lineage>
        <taxon>Bacteria</taxon>
        <taxon>Pseudomonadati</taxon>
        <taxon>Bacteroidota</taxon>
        <taxon>Chitinophagia</taxon>
        <taxon>Chitinophagales</taxon>
        <taxon>Chitinophagaceae</taxon>
        <taxon>Taibaiella</taxon>
    </lineage>
</organism>
<dbReference type="AlphaFoldDB" id="A0A5M6CJG4"/>
<accession>A0A5M6CJG4</accession>
<comment type="caution">
    <text evidence="2">The sequence shown here is derived from an EMBL/GenBank/DDBJ whole genome shotgun (WGS) entry which is preliminary data.</text>
</comment>
<dbReference type="SUPFAM" id="SSF143011">
    <property type="entry name" value="RelE-like"/>
    <property type="match status" value="1"/>
</dbReference>
<gene>
    <name evidence="2" type="ORF">F0919_09140</name>
</gene>
<dbReference type="Gene3D" id="3.30.2310.20">
    <property type="entry name" value="RelE-like"/>
    <property type="match status" value="1"/>
</dbReference>
<dbReference type="Pfam" id="PF05016">
    <property type="entry name" value="ParE_toxin"/>
    <property type="match status" value="1"/>
</dbReference>
<dbReference type="InterPro" id="IPR035093">
    <property type="entry name" value="RelE/ParE_toxin_dom_sf"/>
</dbReference>
<keyword evidence="1" id="KW-1277">Toxin-antitoxin system</keyword>
<proteinExistence type="predicted"/>
<protein>
    <submittedName>
        <fullName evidence="2">Type II toxin-antitoxin system RelE/ParE family toxin</fullName>
    </submittedName>
</protein>